<feature type="chain" id="PRO_5043877931" evidence="2">
    <location>
        <begin position="20"/>
        <end position="412"/>
    </location>
</feature>
<comment type="caution">
    <text evidence="3">The sequence shown here is derived from an EMBL/GenBank/DDBJ whole genome shotgun (WGS) entry which is preliminary data.</text>
</comment>
<feature type="compositionally biased region" description="Low complexity" evidence="1">
    <location>
        <begin position="385"/>
        <end position="412"/>
    </location>
</feature>
<feature type="signal peptide" evidence="2">
    <location>
        <begin position="1"/>
        <end position="19"/>
    </location>
</feature>
<protein>
    <submittedName>
        <fullName evidence="3">Ferritin-like domain-containing protein</fullName>
    </submittedName>
</protein>
<reference evidence="3 4" key="1">
    <citation type="journal article" date="2024" name="J Genomics">
        <title>Draft genome sequencing and assembly of Favolaschia claudopus CIRM-BRFM 2984 isolated from oak limbs.</title>
        <authorList>
            <person name="Navarro D."/>
            <person name="Drula E."/>
            <person name="Chaduli D."/>
            <person name="Cazenave R."/>
            <person name="Ahrendt S."/>
            <person name="Wang J."/>
            <person name="Lipzen A."/>
            <person name="Daum C."/>
            <person name="Barry K."/>
            <person name="Grigoriev I.V."/>
            <person name="Favel A."/>
            <person name="Rosso M.N."/>
            <person name="Martin F."/>
        </authorList>
    </citation>
    <scope>NUCLEOTIDE SEQUENCE [LARGE SCALE GENOMIC DNA]</scope>
    <source>
        <strain evidence="3 4">CIRM-BRFM 2984</strain>
    </source>
</reference>
<dbReference type="EMBL" id="JAWWNJ010000002">
    <property type="protein sequence ID" value="KAK7061305.1"/>
    <property type="molecule type" value="Genomic_DNA"/>
</dbReference>
<keyword evidence="4" id="KW-1185">Reference proteome</keyword>
<dbReference type="CDD" id="cd00657">
    <property type="entry name" value="Ferritin_like"/>
    <property type="match status" value="1"/>
</dbReference>
<dbReference type="AlphaFoldDB" id="A0AAW0E9R7"/>
<dbReference type="Pfam" id="PF13668">
    <property type="entry name" value="Ferritin_2"/>
    <property type="match status" value="1"/>
</dbReference>
<feature type="compositionally biased region" description="Low complexity" evidence="1">
    <location>
        <begin position="308"/>
        <end position="326"/>
    </location>
</feature>
<dbReference type="SUPFAM" id="SSF47240">
    <property type="entry name" value="Ferritin-like"/>
    <property type="match status" value="1"/>
</dbReference>
<name>A0AAW0E9R7_9AGAR</name>
<feature type="compositionally biased region" description="Gly residues" evidence="1">
    <location>
        <begin position="343"/>
        <end position="352"/>
    </location>
</feature>
<dbReference type="InterPro" id="IPR009078">
    <property type="entry name" value="Ferritin-like_SF"/>
</dbReference>
<feature type="compositionally biased region" description="Low complexity" evidence="1">
    <location>
        <begin position="333"/>
        <end position="342"/>
    </location>
</feature>
<accession>A0AAW0E9R7</accession>
<gene>
    <name evidence="3" type="ORF">R3P38DRAFT_652108</name>
</gene>
<organism evidence="3 4">
    <name type="scientific">Favolaschia claudopus</name>
    <dbReference type="NCBI Taxonomy" id="2862362"/>
    <lineage>
        <taxon>Eukaryota</taxon>
        <taxon>Fungi</taxon>
        <taxon>Dikarya</taxon>
        <taxon>Basidiomycota</taxon>
        <taxon>Agaricomycotina</taxon>
        <taxon>Agaricomycetes</taxon>
        <taxon>Agaricomycetidae</taxon>
        <taxon>Agaricales</taxon>
        <taxon>Marasmiineae</taxon>
        <taxon>Mycenaceae</taxon>
        <taxon>Favolaschia</taxon>
    </lineage>
</organism>
<keyword evidence="2" id="KW-0732">Signal</keyword>
<evidence type="ECO:0000256" key="2">
    <source>
        <dbReference type="SAM" id="SignalP"/>
    </source>
</evidence>
<evidence type="ECO:0000313" key="3">
    <source>
        <dbReference type="EMBL" id="KAK7061305.1"/>
    </source>
</evidence>
<sequence>MRYSSTLVAALAVPLLATARPIRRAASANDALVFQFANVLEQLETEFYAQGIKKFQDSDFQAAGFSSSVLVSQALSTIQGDEAIHTTVIQQALKDNGADPLICKFKFGDALKDVPTMAATARAVELVGVAAYLGGATIIDDPVLLDAAASILTVEARHQTVLNIMSGSGSSIPAAFDIALTPPEVLSIAGGFIDGDCNTGITPANTLTITNTNPQVGDLLQFQATNITGTDGLFCNMMLGGMPFALSLPLDQCNIPPGVNGPVMVWVTNDPTPLINNVVDRDTITQVAGPAIIFVDTQPEMLGQMVRGSGSNSGATSTETTTISPEEAGKIISSAATSTPAAGGDGQAGGNGAAAPASTPLPKDFTGPSPDGKTTVIGLKQVPKPAADPNASSGAPASASSTDSAAAPSSSA</sequence>
<proteinExistence type="predicted"/>
<evidence type="ECO:0000313" key="4">
    <source>
        <dbReference type="Proteomes" id="UP001362999"/>
    </source>
</evidence>
<evidence type="ECO:0000256" key="1">
    <source>
        <dbReference type="SAM" id="MobiDB-lite"/>
    </source>
</evidence>
<dbReference type="Proteomes" id="UP001362999">
    <property type="component" value="Unassembled WGS sequence"/>
</dbReference>
<feature type="region of interest" description="Disordered" evidence="1">
    <location>
        <begin position="304"/>
        <end position="412"/>
    </location>
</feature>